<keyword evidence="2" id="KW-0547">Nucleotide-binding</keyword>
<dbReference type="RefSeq" id="WP_343030047.1">
    <property type="nucleotide sequence ID" value="NZ_WHNX01000032.1"/>
</dbReference>
<dbReference type="Pfam" id="PF00005">
    <property type="entry name" value="ABC_tran"/>
    <property type="match status" value="1"/>
</dbReference>
<dbReference type="EMBL" id="WHNX01000032">
    <property type="protein sequence ID" value="MPW26933.1"/>
    <property type="molecule type" value="Genomic_DNA"/>
</dbReference>
<evidence type="ECO:0000256" key="2">
    <source>
        <dbReference type="ARBA" id="ARBA00022741"/>
    </source>
</evidence>
<proteinExistence type="predicted"/>
<comment type="caution">
    <text evidence="6">The sequence shown here is derived from an EMBL/GenBank/DDBJ whole genome shotgun (WGS) entry which is preliminary data.</text>
</comment>
<dbReference type="InterPro" id="IPR003439">
    <property type="entry name" value="ABC_transporter-like_ATP-bd"/>
</dbReference>
<evidence type="ECO:0000256" key="4">
    <source>
        <dbReference type="ARBA" id="ARBA00022967"/>
    </source>
</evidence>
<gene>
    <name evidence="6" type="ORF">GC105_14195</name>
</gene>
<organism evidence="6 7">
    <name type="scientific">Alkalibaculum sporogenes</name>
    <dbReference type="NCBI Taxonomy" id="2655001"/>
    <lineage>
        <taxon>Bacteria</taxon>
        <taxon>Bacillati</taxon>
        <taxon>Bacillota</taxon>
        <taxon>Clostridia</taxon>
        <taxon>Eubacteriales</taxon>
        <taxon>Eubacteriaceae</taxon>
        <taxon>Alkalibaculum</taxon>
    </lineage>
</organism>
<feature type="domain" description="ABC transporter" evidence="5">
    <location>
        <begin position="6"/>
        <end position="242"/>
    </location>
</feature>
<dbReference type="Proteomes" id="UP000440004">
    <property type="component" value="Unassembled WGS sequence"/>
</dbReference>
<keyword evidence="1" id="KW-0813">Transport</keyword>
<evidence type="ECO:0000259" key="5">
    <source>
        <dbReference type="PROSITE" id="PS50893"/>
    </source>
</evidence>
<evidence type="ECO:0000256" key="3">
    <source>
        <dbReference type="ARBA" id="ARBA00022840"/>
    </source>
</evidence>
<dbReference type="PANTHER" id="PTHR42794">
    <property type="entry name" value="HEMIN IMPORT ATP-BINDING PROTEIN HMUV"/>
    <property type="match status" value="1"/>
</dbReference>
<evidence type="ECO:0000313" key="6">
    <source>
        <dbReference type="EMBL" id="MPW26933.1"/>
    </source>
</evidence>
<keyword evidence="7" id="KW-1185">Reference proteome</keyword>
<keyword evidence="3 6" id="KW-0067">ATP-binding</keyword>
<dbReference type="Gene3D" id="3.40.50.300">
    <property type="entry name" value="P-loop containing nucleotide triphosphate hydrolases"/>
    <property type="match status" value="1"/>
</dbReference>
<dbReference type="PANTHER" id="PTHR42794:SF1">
    <property type="entry name" value="HEMIN IMPORT ATP-BINDING PROTEIN HMUV"/>
    <property type="match status" value="1"/>
</dbReference>
<dbReference type="PROSITE" id="PS00211">
    <property type="entry name" value="ABC_TRANSPORTER_1"/>
    <property type="match status" value="1"/>
</dbReference>
<dbReference type="InterPro" id="IPR003593">
    <property type="entry name" value="AAA+_ATPase"/>
</dbReference>
<accession>A0A6A7KD48</accession>
<evidence type="ECO:0000256" key="1">
    <source>
        <dbReference type="ARBA" id="ARBA00022448"/>
    </source>
</evidence>
<dbReference type="AlphaFoldDB" id="A0A6A7KD48"/>
<protein>
    <submittedName>
        <fullName evidence="6">ATP-binding cassette domain-containing protein</fullName>
    </submittedName>
</protein>
<keyword evidence="4" id="KW-1278">Translocase</keyword>
<reference evidence="6 7" key="1">
    <citation type="submission" date="2019-10" db="EMBL/GenBank/DDBJ databases">
        <title>Alkalibaculum tamaniensis sp.nov., a new alkaliphilic acetogen, isolated on methoxylated aromatics from a mud volcano.</title>
        <authorList>
            <person name="Khomyakova M.A."/>
            <person name="Merkel A.Y."/>
            <person name="Bonch-Osmolovskaya E.A."/>
            <person name="Slobodkin A.I."/>
        </authorList>
    </citation>
    <scope>NUCLEOTIDE SEQUENCE [LARGE SCALE GENOMIC DNA]</scope>
    <source>
        <strain evidence="6 7">M08DMB</strain>
    </source>
</reference>
<dbReference type="GO" id="GO:0016887">
    <property type="term" value="F:ATP hydrolysis activity"/>
    <property type="evidence" value="ECO:0007669"/>
    <property type="project" value="InterPro"/>
</dbReference>
<dbReference type="SMART" id="SM00382">
    <property type="entry name" value="AAA"/>
    <property type="match status" value="1"/>
</dbReference>
<dbReference type="GO" id="GO:0005524">
    <property type="term" value="F:ATP binding"/>
    <property type="evidence" value="ECO:0007669"/>
    <property type="project" value="UniProtKB-KW"/>
</dbReference>
<dbReference type="CDD" id="cd03214">
    <property type="entry name" value="ABC_Iron-Siderophores_B12_Hemin"/>
    <property type="match status" value="1"/>
</dbReference>
<dbReference type="InterPro" id="IPR017871">
    <property type="entry name" value="ABC_transporter-like_CS"/>
</dbReference>
<dbReference type="SUPFAM" id="SSF52540">
    <property type="entry name" value="P-loop containing nucleoside triphosphate hydrolases"/>
    <property type="match status" value="1"/>
</dbReference>
<evidence type="ECO:0000313" key="7">
    <source>
        <dbReference type="Proteomes" id="UP000440004"/>
    </source>
</evidence>
<dbReference type="PROSITE" id="PS50893">
    <property type="entry name" value="ABC_TRANSPORTER_2"/>
    <property type="match status" value="1"/>
</dbReference>
<sequence length="413" mass="46889">MNLEVLKTENLVVSYGDKRVLDCLNISIYKGEFVGIIGPNGTGKSTLVKAITNIIDSHSGDIFIEGRENRNISKKERAKLVAVVPQEFSIDYEFTNLDIVMMGRNPHIDKKNKIGQKDFDIVKEAMTLTNTWDFKDRFFNELSGGERQRVIVARAIAQQTHIILLDEPTSHLDIHHQLEVMELIHLLKKKRNITVVAVLHDINMAARFSDRLILINHGKVVADGTPEEVIKEEHLSKLYSMEMIVRENKILGKREIIPLRAIKELTEKKGINIHVVCGGGTGEKILERLKSLGFNVTAGIINEGDSDWEICKILKIPCVVAPPFSGYSNEDADKNRILINQSDYVLVTSVPFGIGNLLNLEVLRNIEKPIYFYQNSKIDIDYAQGKAIKLLDELQKKENFNYIQNYDELLQKL</sequence>
<dbReference type="InterPro" id="IPR027417">
    <property type="entry name" value="P-loop_NTPase"/>
</dbReference>
<name>A0A6A7KD48_9FIRM</name>
<dbReference type="FunFam" id="3.40.50.300:FF:000134">
    <property type="entry name" value="Iron-enterobactin ABC transporter ATP-binding protein"/>
    <property type="match status" value="1"/>
</dbReference>